<proteinExistence type="predicted"/>
<feature type="compositionally biased region" description="Low complexity" evidence="4">
    <location>
        <begin position="309"/>
        <end position="321"/>
    </location>
</feature>
<feature type="region of interest" description="Disordered" evidence="4">
    <location>
        <begin position="266"/>
        <end position="508"/>
    </location>
</feature>
<dbReference type="FunFam" id="1.10.10.60:FF:000002">
    <property type="entry name" value="Myb family transcription factor"/>
    <property type="match status" value="1"/>
</dbReference>
<dbReference type="AlphaFoldDB" id="A0A150GKD9"/>
<feature type="compositionally biased region" description="Gly residues" evidence="4">
    <location>
        <begin position="396"/>
        <end position="407"/>
    </location>
</feature>
<dbReference type="STRING" id="33097.A0A150GKD9"/>
<dbReference type="SUPFAM" id="SSF46689">
    <property type="entry name" value="Homeodomain-like"/>
    <property type="match status" value="1"/>
</dbReference>
<feature type="compositionally biased region" description="Low complexity" evidence="4">
    <location>
        <begin position="537"/>
        <end position="550"/>
    </location>
</feature>
<keyword evidence="1" id="KW-0805">Transcription regulation</keyword>
<evidence type="ECO:0000256" key="3">
    <source>
        <dbReference type="ARBA" id="ARBA00023242"/>
    </source>
</evidence>
<dbReference type="OrthoDB" id="551907at2759"/>
<evidence type="ECO:0000313" key="7">
    <source>
        <dbReference type="Proteomes" id="UP000075714"/>
    </source>
</evidence>
<keyword evidence="7" id="KW-1185">Reference proteome</keyword>
<evidence type="ECO:0000313" key="6">
    <source>
        <dbReference type="EMBL" id="KXZ49820.1"/>
    </source>
</evidence>
<dbReference type="InterPro" id="IPR006447">
    <property type="entry name" value="Myb_dom_plants"/>
</dbReference>
<gene>
    <name evidence="6" type="ORF">GPECTOR_19g271</name>
</gene>
<name>A0A150GKD9_GONPE</name>
<dbReference type="GO" id="GO:0003677">
    <property type="term" value="F:DNA binding"/>
    <property type="evidence" value="ECO:0007669"/>
    <property type="project" value="InterPro"/>
</dbReference>
<sequence length="560" mass="56263">MAPLLQPGVAGLHQAAFPDLGLGAAGLAPGLLPGHYLAHPQRAAAAGPAKSRLRWTPELHNRFVSSVNQLGGPDKATPKGILKLMGVDGLTIYHIKSHLQKYRLNIRLPGEATQGDSADTDASDGEGAVPSASLERTQSAVGCGGGGMGVPAGMGGAGGGGGGGATGGPAEPTVSINAGGGAAAARAAMSRRPGTASGSSGSAPSATRRNLEEALLFQMELQKKLHEQLESQRQLQLSLEAHGRYIAILMEQEGLTGKLTELSNPASGAGGGGADAGAGSAAAAAGPSSGGAGGHARRVSSGLGPAAGTQHQSTQQQQLHQPLEMRRTGSMDQRSAPAAGGRDRGARGGAGSPMLSPSGSGGGAGLLQPPPPQRTPSVGLARQRSNLAQQAAAAGPGSGSGVTGGSGVSSLQEQQQQHMYERTGRLGSLPTRGSLPGPDPGSLPGAGSGLAFADPMHRQGQAMGLPQPQERGLEPAGAVDLHQAQEQQEQEQLQAPDGGMGALGEFDFGDFTDFTEQQNLLGGGDLLGMPNVFDTAAAAMQQQQHQQQLQEGDEEGRRRG</sequence>
<dbReference type="InterPro" id="IPR001005">
    <property type="entry name" value="SANT/Myb"/>
</dbReference>
<feature type="compositionally biased region" description="Low complexity" evidence="4">
    <location>
        <begin position="277"/>
        <end position="287"/>
    </location>
</feature>
<dbReference type="PANTHER" id="PTHR31499:SF83">
    <property type="entry name" value="MYB FAMILY TRANSCRIPTION FACTOR PHL7-LIKE ISOFORM X2"/>
    <property type="match status" value="1"/>
</dbReference>
<dbReference type="NCBIfam" id="TIGR01557">
    <property type="entry name" value="myb_SHAQKYF"/>
    <property type="match status" value="1"/>
</dbReference>
<dbReference type="Pfam" id="PF00249">
    <property type="entry name" value="Myb_DNA-binding"/>
    <property type="match status" value="1"/>
</dbReference>
<evidence type="ECO:0000259" key="5">
    <source>
        <dbReference type="PROSITE" id="PS51294"/>
    </source>
</evidence>
<keyword evidence="2" id="KW-0804">Transcription</keyword>
<dbReference type="InterPro" id="IPR017930">
    <property type="entry name" value="Myb_dom"/>
</dbReference>
<dbReference type="InterPro" id="IPR025756">
    <property type="entry name" value="Myb_CC_LHEQLE"/>
</dbReference>
<organism evidence="6 7">
    <name type="scientific">Gonium pectorale</name>
    <name type="common">Green alga</name>
    <dbReference type="NCBI Taxonomy" id="33097"/>
    <lineage>
        <taxon>Eukaryota</taxon>
        <taxon>Viridiplantae</taxon>
        <taxon>Chlorophyta</taxon>
        <taxon>core chlorophytes</taxon>
        <taxon>Chlorophyceae</taxon>
        <taxon>CS clade</taxon>
        <taxon>Chlamydomonadales</taxon>
        <taxon>Volvocaceae</taxon>
        <taxon>Gonium</taxon>
    </lineage>
</organism>
<dbReference type="PANTHER" id="PTHR31499">
    <property type="entry name" value="MYB FAMILY TRANSCRIPTION FACTOR PHL11"/>
    <property type="match status" value="1"/>
</dbReference>
<dbReference type="InterPro" id="IPR009057">
    <property type="entry name" value="Homeodomain-like_sf"/>
</dbReference>
<feature type="compositionally biased region" description="Low complexity" evidence="4">
    <location>
        <begin position="433"/>
        <end position="453"/>
    </location>
</feature>
<dbReference type="PROSITE" id="PS51294">
    <property type="entry name" value="HTH_MYB"/>
    <property type="match status" value="1"/>
</dbReference>
<dbReference type="Gene3D" id="1.10.10.60">
    <property type="entry name" value="Homeodomain-like"/>
    <property type="match status" value="1"/>
</dbReference>
<evidence type="ECO:0000256" key="1">
    <source>
        <dbReference type="ARBA" id="ARBA00023015"/>
    </source>
</evidence>
<feature type="compositionally biased region" description="Low complexity" evidence="4">
    <location>
        <begin position="484"/>
        <end position="495"/>
    </location>
</feature>
<dbReference type="InterPro" id="IPR046955">
    <property type="entry name" value="PHR1-like"/>
</dbReference>
<feature type="region of interest" description="Disordered" evidence="4">
    <location>
        <begin position="537"/>
        <end position="560"/>
    </location>
</feature>
<dbReference type="Pfam" id="PF14379">
    <property type="entry name" value="Myb_CC_LHEQLE"/>
    <property type="match status" value="1"/>
</dbReference>
<comment type="caution">
    <text evidence="6">The sequence shown here is derived from an EMBL/GenBank/DDBJ whole genome shotgun (WGS) entry which is preliminary data.</text>
</comment>
<accession>A0A150GKD9</accession>
<protein>
    <recommendedName>
        <fullName evidence="5">HTH myb-type domain-containing protein</fullName>
    </recommendedName>
</protein>
<evidence type="ECO:0000256" key="2">
    <source>
        <dbReference type="ARBA" id="ARBA00023163"/>
    </source>
</evidence>
<dbReference type="GO" id="GO:0003700">
    <property type="term" value="F:DNA-binding transcription factor activity"/>
    <property type="evidence" value="ECO:0007669"/>
    <property type="project" value="InterPro"/>
</dbReference>
<dbReference type="Proteomes" id="UP000075714">
    <property type="component" value="Unassembled WGS sequence"/>
</dbReference>
<keyword evidence="3" id="KW-0539">Nucleus</keyword>
<reference evidence="7" key="1">
    <citation type="journal article" date="2016" name="Nat. Commun.">
        <title>The Gonium pectorale genome demonstrates co-option of cell cycle regulation during the evolution of multicellularity.</title>
        <authorList>
            <person name="Hanschen E.R."/>
            <person name="Marriage T.N."/>
            <person name="Ferris P.J."/>
            <person name="Hamaji T."/>
            <person name="Toyoda A."/>
            <person name="Fujiyama A."/>
            <person name="Neme R."/>
            <person name="Noguchi H."/>
            <person name="Minakuchi Y."/>
            <person name="Suzuki M."/>
            <person name="Kawai-Toyooka H."/>
            <person name="Smith D.R."/>
            <person name="Sparks H."/>
            <person name="Anderson J."/>
            <person name="Bakaric R."/>
            <person name="Luria V."/>
            <person name="Karger A."/>
            <person name="Kirschner M.W."/>
            <person name="Durand P.M."/>
            <person name="Michod R.E."/>
            <person name="Nozaki H."/>
            <person name="Olson B.J."/>
        </authorList>
    </citation>
    <scope>NUCLEOTIDE SEQUENCE [LARGE SCALE GENOMIC DNA]</scope>
    <source>
        <strain evidence="7">NIES-2863</strain>
    </source>
</reference>
<feature type="domain" description="HTH myb-type" evidence="5">
    <location>
        <begin position="47"/>
        <end position="107"/>
    </location>
</feature>
<evidence type="ECO:0000256" key="4">
    <source>
        <dbReference type="SAM" id="MobiDB-lite"/>
    </source>
</evidence>
<dbReference type="EMBL" id="LSYV01000020">
    <property type="protein sequence ID" value="KXZ49820.1"/>
    <property type="molecule type" value="Genomic_DNA"/>
</dbReference>
<feature type="region of interest" description="Disordered" evidence="4">
    <location>
        <begin position="113"/>
        <end position="145"/>
    </location>
</feature>